<dbReference type="GO" id="GO:1990904">
    <property type="term" value="C:ribonucleoprotein complex"/>
    <property type="evidence" value="ECO:0007669"/>
    <property type="project" value="UniProtKB-KW"/>
</dbReference>
<sequence>MAANLLQQRVANKLEFVCRTLRFTRRRLCAVATKQQQEAHQTGVPLIIPPHVIAKAFIVHPSTTSAFDASSKYQWLTKTKLYEGLPASFSNVDNLLNDEEYVVLKEQFKKSILQNHASAKKEQVAIIGLLAELDQQPAYVIRTKQPTPLFEPDIERTSMEELPGPFDNYSLGVFRHPIVHLRKQPRLPEQCV</sequence>
<dbReference type="OrthoDB" id="5835618at2759"/>
<dbReference type="GO" id="GO:0006412">
    <property type="term" value="P:translation"/>
    <property type="evidence" value="ECO:0007669"/>
    <property type="project" value="InterPro"/>
</dbReference>
<keyword evidence="2" id="KW-1185">Reference proteome</keyword>
<dbReference type="Proteomes" id="UP001163046">
    <property type="component" value="Unassembled WGS sequence"/>
</dbReference>
<evidence type="ECO:0000313" key="1">
    <source>
        <dbReference type="EMBL" id="KAJ7388584.1"/>
    </source>
</evidence>
<name>A0A9W9ZYZ4_9CNID</name>
<accession>A0A9W9ZYZ4</accession>
<organism evidence="1 2">
    <name type="scientific">Desmophyllum pertusum</name>
    <dbReference type="NCBI Taxonomy" id="174260"/>
    <lineage>
        <taxon>Eukaryota</taxon>
        <taxon>Metazoa</taxon>
        <taxon>Cnidaria</taxon>
        <taxon>Anthozoa</taxon>
        <taxon>Hexacorallia</taxon>
        <taxon>Scleractinia</taxon>
        <taxon>Caryophylliina</taxon>
        <taxon>Caryophylliidae</taxon>
        <taxon>Desmophyllum</taxon>
    </lineage>
</organism>
<dbReference type="GO" id="GO:0003735">
    <property type="term" value="F:structural constituent of ribosome"/>
    <property type="evidence" value="ECO:0007669"/>
    <property type="project" value="InterPro"/>
</dbReference>
<dbReference type="EMBL" id="MU825460">
    <property type="protein sequence ID" value="KAJ7388584.1"/>
    <property type="molecule type" value="Genomic_DNA"/>
</dbReference>
<reference evidence="1" key="1">
    <citation type="submission" date="2023-01" db="EMBL/GenBank/DDBJ databases">
        <title>Genome assembly of the deep-sea coral Lophelia pertusa.</title>
        <authorList>
            <person name="Herrera S."/>
            <person name="Cordes E."/>
        </authorList>
    </citation>
    <scope>NUCLEOTIDE SEQUENCE</scope>
    <source>
        <strain evidence="1">USNM1676648</strain>
        <tissue evidence="1">Polyp</tissue>
    </source>
</reference>
<gene>
    <name evidence="1" type="ORF">OS493_036812</name>
</gene>
<dbReference type="GO" id="GO:0005840">
    <property type="term" value="C:ribosome"/>
    <property type="evidence" value="ECO:0007669"/>
    <property type="project" value="UniProtKB-KW"/>
</dbReference>
<evidence type="ECO:0000313" key="2">
    <source>
        <dbReference type="Proteomes" id="UP001163046"/>
    </source>
</evidence>
<comment type="caution">
    <text evidence="1">The sequence shown here is derived from an EMBL/GenBank/DDBJ whole genome shotgun (WGS) entry which is preliminary data.</text>
</comment>
<proteinExistence type="predicted"/>
<protein>
    <submittedName>
        <fullName evidence="1">Uncharacterized protein</fullName>
    </submittedName>
</protein>
<dbReference type="AlphaFoldDB" id="A0A9W9ZYZ4"/>
<dbReference type="GO" id="GO:0005739">
    <property type="term" value="C:mitochondrion"/>
    <property type="evidence" value="ECO:0007669"/>
    <property type="project" value="UniProtKB-SubCell"/>
</dbReference>